<dbReference type="PANTHER" id="PTHR45664:SF12">
    <property type="entry name" value="PANCREAS_DUODENUM HOMEOBOX PROTEIN 1"/>
    <property type="match status" value="1"/>
</dbReference>
<dbReference type="SMART" id="SM00389">
    <property type="entry name" value="HOX"/>
    <property type="match status" value="1"/>
</dbReference>
<dbReference type="Pfam" id="PF00046">
    <property type="entry name" value="Homeodomain"/>
    <property type="match status" value="1"/>
</dbReference>
<organism evidence="9 10">
    <name type="scientific">Nicrophorus vespilloides</name>
    <name type="common">Boreal carrion beetle</name>
    <dbReference type="NCBI Taxonomy" id="110193"/>
    <lineage>
        <taxon>Eukaryota</taxon>
        <taxon>Metazoa</taxon>
        <taxon>Ecdysozoa</taxon>
        <taxon>Arthropoda</taxon>
        <taxon>Hexapoda</taxon>
        <taxon>Insecta</taxon>
        <taxon>Pterygota</taxon>
        <taxon>Neoptera</taxon>
        <taxon>Endopterygota</taxon>
        <taxon>Coleoptera</taxon>
        <taxon>Polyphaga</taxon>
        <taxon>Staphyliniformia</taxon>
        <taxon>Silphidae</taxon>
        <taxon>Nicrophorinae</taxon>
        <taxon>Nicrophorus</taxon>
    </lineage>
</organism>
<evidence type="ECO:0000256" key="4">
    <source>
        <dbReference type="ARBA" id="ARBA00023242"/>
    </source>
</evidence>
<evidence type="ECO:0000256" key="3">
    <source>
        <dbReference type="ARBA" id="ARBA00023155"/>
    </source>
</evidence>
<reference evidence="10" key="1">
    <citation type="submission" date="2025-08" db="UniProtKB">
        <authorList>
            <consortium name="RefSeq"/>
        </authorList>
    </citation>
    <scope>IDENTIFICATION</scope>
    <source>
        <tissue evidence="10">Whole Larva</tissue>
    </source>
</reference>
<evidence type="ECO:0000313" key="9">
    <source>
        <dbReference type="Proteomes" id="UP000695000"/>
    </source>
</evidence>
<keyword evidence="4 5" id="KW-0539">Nucleus</keyword>
<comment type="subcellular location">
    <subcellularLocation>
        <location evidence="1 5 6">Nucleus</location>
    </subcellularLocation>
</comment>
<dbReference type="PRINTS" id="PR00024">
    <property type="entry name" value="HOMEOBOX"/>
</dbReference>
<dbReference type="Gene3D" id="1.10.10.60">
    <property type="entry name" value="Homeodomain-like"/>
    <property type="match status" value="1"/>
</dbReference>
<evidence type="ECO:0000256" key="1">
    <source>
        <dbReference type="ARBA" id="ARBA00004123"/>
    </source>
</evidence>
<dbReference type="PROSITE" id="PS00027">
    <property type="entry name" value="HOMEOBOX_1"/>
    <property type="match status" value="1"/>
</dbReference>
<dbReference type="RefSeq" id="XP_017769428.1">
    <property type="nucleotide sequence ID" value="XM_017913939.1"/>
</dbReference>
<dbReference type="InterPro" id="IPR001356">
    <property type="entry name" value="HD"/>
</dbReference>
<protein>
    <submittedName>
        <fullName evidence="10">Homeotic protein antennapedia-like</fullName>
    </submittedName>
</protein>
<dbReference type="Proteomes" id="UP000695000">
    <property type="component" value="Unplaced"/>
</dbReference>
<dbReference type="InterPro" id="IPR009057">
    <property type="entry name" value="Homeodomain-like_sf"/>
</dbReference>
<dbReference type="GeneID" id="108557432"/>
<proteinExistence type="predicted"/>
<evidence type="ECO:0000256" key="5">
    <source>
        <dbReference type="PROSITE-ProRule" id="PRU00108"/>
    </source>
</evidence>
<feature type="region of interest" description="Disordered" evidence="7">
    <location>
        <begin position="270"/>
        <end position="302"/>
    </location>
</feature>
<evidence type="ECO:0000256" key="7">
    <source>
        <dbReference type="SAM" id="MobiDB-lite"/>
    </source>
</evidence>
<dbReference type="PANTHER" id="PTHR45664">
    <property type="entry name" value="PROTEIN ZERKNUELLT 1-RELATED"/>
    <property type="match status" value="1"/>
</dbReference>
<sequence>MDEREGLPVVKEEPVLEEALTKLEISYPSSLVSPGSSSSSGSSYPWDVSPPPPYPIQQTYQYYEEPTHSKVINISDVYERVQNQNEEMINEIHQQYTGQYNNTQYLQLDGAYTQPAFKGDFYYQEYSQVYNPNNVAYSMDKIICDQFYYKMRLQDQQQQQQHPQVLQYYQTPEDMQLPQTVCSEDICSKPSKMCGGIPDVGGLFTRGLRVKAKAAATEAAATGGQFTLLPYSHVPFNPTGVPERIGRGRRVFAGVEAGIAIGQKERETSQGVKLLAKSGKQQQQQQQQQMGKKKPKRPRTAYSSEQLIKLDREFGQIKYLCRPKRITLAEQLSLSERQIKIWFQNRRMKHKKELQALNEAKTKANPKDGEGGGDDGAGGSGNQGSNANIQQFFDDGGSQGYGGV</sequence>
<feature type="domain" description="Homeobox" evidence="8">
    <location>
        <begin position="293"/>
        <end position="353"/>
    </location>
</feature>
<dbReference type="InterPro" id="IPR020479">
    <property type="entry name" value="HD_metazoa"/>
</dbReference>
<feature type="compositionally biased region" description="Basic and acidic residues" evidence="7">
    <location>
        <begin position="360"/>
        <end position="370"/>
    </location>
</feature>
<name>A0ABM1M4C8_NICVS</name>
<keyword evidence="2 5" id="KW-0238">DNA-binding</keyword>
<keyword evidence="3 5" id="KW-0371">Homeobox</keyword>
<evidence type="ECO:0000259" key="8">
    <source>
        <dbReference type="PROSITE" id="PS50071"/>
    </source>
</evidence>
<evidence type="ECO:0000256" key="6">
    <source>
        <dbReference type="RuleBase" id="RU000682"/>
    </source>
</evidence>
<dbReference type="PROSITE" id="PS50071">
    <property type="entry name" value="HOMEOBOX_2"/>
    <property type="match status" value="1"/>
</dbReference>
<dbReference type="SUPFAM" id="SSF46689">
    <property type="entry name" value="Homeodomain-like"/>
    <property type="match status" value="1"/>
</dbReference>
<dbReference type="CDD" id="cd00086">
    <property type="entry name" value="homeodomain"/>
    <property type="match status" value="1"/>
</dbReference>
<accession>A0ABM1M4C8</accession>
<evidence type="ECO:0000256" key="2">
    <source>
        <dbReference type="ARBA" id="ARBA00023125"/>
    </source>
</evidence>
<keyword evidence="9" id="KW-1185">Reference proteome</keyword>
<gene>
    <name evidence="10" type="primary">LOC108557432</name>
</gene>
<dbReference type="InterPro" id="IPR017970">
    <property type="entry name" value="Homeobox_CS"/>
</dbReference>
<evidence type="ECO:0000313" key="10">
    <source>
        <dbReference type="RefSeq" id="XP_017769428.1"/>
    </source>
</evidence>
<feature type="region of interest" description="Disordered" evidence="7">
    <location>
        <begin position="359"/>
        <end position="404"/>
    </location>
</feature>
<feature type="DNA-binding region" description="Homeobox" evidence="5">
    <location>
        <begin position="295"/>
        <end position="354"/>
    </location>
</feature>